<keyword evidence="2" id="KW-1185">Reference proteome</keyword>
<name>A0A556VA38_BAGYA</name>
<protein>
    <submittedName>
        <fullName evidence="1">Uncharacterized protein</fullName>
    </submittedName>
</protein>
<reference evidence="1 2" key="1">
    <citation type="journal article" date="2019" name="Genome Biol. Evol.">
        <title>Whole-Genome Sequencing of the Giant Devil Catfish, Bagarius yarrelli.</title>
        <authorList>
            <person name="Jiang W."/>
            <person name="Lv Y."/>
            <person name="Cheng L."/>
            <person name="Yang K."/>
            <person name="Chao B."/>
            <person name="Wang X."/>
            <person name="Li Y."/>
            <person name="Pan X."/>
            <person name="You X."/>
            <person name="Zhang Y."/>
            <person name="Yang J."/>
            <person name="Li J."/>
            <person name="Zhang X."/>
            <person name="Liu S."/>
            <person name="Sun C."/>
            <person name="Yang J."/>
            <person name="Shi Q."/>
        </authorList>
    </citation>
    <scope>NUCLEOTIDE SEQUENCE [LARGE SCALE GENOMIC DNA]</scope>
    <source>
        <strain evidence="1">JWS20170419001</strain>
        <tissue evidence="1">Muscle</tissue>
    </source>
</reference>
<evidence type="ECO:0000313" key="2">
    <source>
        <dbReference type="Proteomes" id="UP000319801"/>
    </source>
</evidence>
<gene>
    <name evidence="1" type="ORF">Baya_14866</name>
</gene>
<proteinExistence type="predicted"/>
<dbReference type="EMBL" id="VCAZ01000185">
    <property type="protein sequence ID" value="TTD92252.1"/>
    <property type="molecule type" value="Genomic_DNA"/>
</dbReference>
<accession>A0A556VA38</accession>
<dbReference type="Proteomes" id="UP000319801">
    <property type="component" value="Unassembled WGS sequence"/>
</dbReference>
<dbReference type="AlphaFoldDB" id="A0A556VA38"/>
<evidence type="ECO:0000313" key="1">
    <source>
        <dbReference type="EMBL" id="TTD92252.1"/>
    </source>
</evidence>
<sequence length="157" mass="17906">MTSRGEGWTKMLFGPLASASTGAVLQITAQITQPDEELLFILRPESWVALWVSGQWLMEDGVYGEVPANCSSSPEQVFRSDFQHGVCYEECDRECCECECDQDVKGCDEECDRDCDECDRECDEECDQDCDECDRECCEECDRECDEECDQECDECD</sequence>
<comment type="caution">
    <text evidence="1">The sequence shown here is derived from an EMBL/GenBank/DDBJ whole genome shotgun (WGS) entry which is preliminary data.</text>
</comment>
<organism evidence="1 2">
    <name type="scientific">Bagarius yarrelli</name>
    <name type="common">Goonch</name>
    <name type="synonym">Bagrus yarrelli</name>
    <dbReference type="NCBI Taxonomy" id="175774"/>
    <lineage>
        <taxon>Eukaryota</taxon>
        <taxon>Metazoa</taxon>
        <taxon>Chordata</taxon>
        <taxon>Craniata</taxon>
        <taxon>Vertebrata</taxon>
        <taxon>Euteleostomi</taxon>
        <taxon>Actinopterygii</taxon>
        <taxon>Neopterygii</taxon>
        <taxon>Teleostei</taxon>
        <taxon>Ostariophysi</taxon>
        <taxon>Siluriformes</taxon>
        <taxon>Sisoridae</taxon>
        <taxon>Sisorinae</taxon>
        <taxon>Bagarius</taxon>
    </lineage>
</organism>